<evidence type="ECO:0000313" key="2">
    <source>
        <dbReference type="EMBL" id="MBA0779491.1"/>
    </source>
</evidence>
<organism evidence="2 3">
    <name type="scientific">Gossypium trilobum</name>
    <dbReference type="NCBI Taxonomy" id="34281"/>
    <lineage>
        <taxon>Eukaryota</taxon>
        <taxon>Viridiplantae</taxon>
        <taxon>Streptophyta</taxon>
        <taxon>Embryophyta</taxon>
        <taxon>Tracheophyta</taxon>
        <taxon>Spermatophyta</taxon>
        <taxon>Magnoliopsida</taxon>
        <taxon>eudicotyledons</taxon>
        <taxon>Gunneridae</taxon>
        <taxon>Pentapetalae</taxon>
        <taxon>rosids</taxon>
        <taxon>malvids</taxon>
        <taxon>Malvales</taxon>
        <taxon>Malvaceae</taxon>
        <taxon>Malvoideae</taxon>
        <taxon>Gossypium</taxon>
    </lineage>
</organism>
<protein>
    <submittedName>
        <fullName evidence="2">Uncharacterized protein</fullName>
    </submittedName>
</protein>
<feature type="compositionally biased region" description="Basic residues" evidence="1">
    <location>
        <begin position="1"/>
        <end position="12"/>
    </location>
</feature>
<reference evidence="2 3" key="1">
    <citation type="journal article" date="2019" name="Genome Biol. Evol.">
        <title>Insights into the evolution of the New World diploid cottons (Gossypium, subgenus Houzingenia) based on genome sequencing.</title>
        <authorList>
            <person name="Grover C.E."/>
            <person name="Arick M.A. 2nd"/>
            <person name="Thrash A."/>
            <person name="Conover J.L."/>
            <person name="Sanders W.S."/>
            <person name="Peterson D.G."/>
            <person name="Frelichowski J.E."/>
            <person name="Scheffler J.A."/>
            <person name="Scheffler B.E."/>
            <person name="Wendel J.F."/>
        </authorList>
    </citation>
    <scope>NUCLEOTIDE SEQUENCE [LARGE SCALE GENOMIC DNA]</scope>
    <source>
        <strain evidence="2">8</strain>
        <tissue evidence="2">Leaf</tissue>
    </source>
</reference>
<gene>
    <name evidence="2" type="ORF">Gotri_003741</name>
</gene>
<keyword evidence="3" id="KW-1185">Reference proteome</keyword>
<evidence type="ECO:0000313" key="3">
    <source>
        <dbReference type="Proteomes" id="UP000593568"/>
    </source>
</evidence>
<comment type="caution">
    <text evidence="2">The sequence shown here is derived from an EMBL/GenBank/DDBJ whole genome shotgun (WGS) entry which is preliminary data.</text>
</comment>
<accession>A0A7J9F2T3</accession>
<feature type="region of interest" description="Disordered" evidence="1">
    <location>
        <begin position="1"/>
        <end position="26"/>
    </location>
</feature>
<name>A0A7J9F2T3_9ROSI</name>
<evidence type="ECO:0000256" key="1">
    <source>
        <dbReference type="SAM" id="MobiDB-lite"/>
    </source>
</evidence>
<proteinExistence type="predicted"/>
<feature type="non-terminal residue" evidence="2">
    <location>
        <position position="96"/>
    </location>
</feature>
<dbReference type="AlphaFoldDB" id="A0A7J9F2T3"/>
<dbReference type="EMBL" id="JABEZW010000011">
    <property type="protein sequence ID" value="MBA0779491.1"/>
    <property type="molecule type" value="Genomic_DNA"/>
</dbReference>
<dbReference type="Proteomes" id="UP000593568">
    <property type="component" value="Unassembled WGS sequence"/>
</dbReference>
<sequence>FKKQAKRFKKFKTSNNTPENKNKECANTLKKKKKVLRASWSDEDTLSNSESDEEQVNNFVAFISSVLSSFEVETDDDFGTGFENEFLNTYKTIQSK</sequence>